<dbReference type="Proteomes" id="UP000777438">
    <property type="component" value="Unassembled WGS sequence"/>
</dbReference>
<dbReference type="AlphaFoldDB" id="A0A9P9AL90"/>
<dbReference type="PRINTS" id="PR00463">
    <property type="entry name" value="EP450I"/>
</dbReference>
<keyword evidence="2 4" id="KW-0479">Metal-binding</keyword>
<dbReference type="GO" id="GO:0020037">
    <property type="term" value="F:heme binding"/>
    <property type="evidence" value="ECO:0007669"/>
    <property type="project" value="InterPro"/>
</dbReference>
<dbReference type="PANTHER" id="PTHR24305">
    <property type="entry name" value="CYTOCHROME P450"/>
    <property type="match status" value="1"/>
</dbReference>
<organism evidence="5 6">
    <name type="scientific">Thelonectria olida</name>
    <dbReference type="NCBI Taxonomy" id="1576542"/>
    <lineage>
        <taxon>Eukaryota</taxon>
        <taxon>Fungi</taxon>
        <taxon>Dikarya</taxon>
        <taxon>Ascomycota</taxon>
        <taxon>Pezizomycotina</taxon>
        <taxon>Sordariomycetes</taxon>
        <taxon>Hypocreomycetidae</taxon>
        <taxon>Hypocreales</taxon>
        <taxon>Nectriaceae</taxon>
        <taxon>Thelonectria</taxon>
    </lineage>
</organism>
<evidence type="ECO:0000256" key="4">
    <source>
        <dbReference type="PIRSR" id="PIRSR602401-1"/>
    </source>
</evidence>
<keyword evidence="6" id="KW-1185">Reference proteome</keyword>
<sequence>MAKNNTQGTRFPTPAFAGVTSIWRIYQCLRYKHYAAIHDAHQALGTHVRIAPNHRSISDPTAVAEIYGHGANFLKDAWYDGGAGEHRHMSDERVKTEHQRKRKLLSHVFAQKSLSELEPVIADTISTLMAQIKLHAQEQRAINMRYYFNYFTIDVFSKMLYSRSLGCLERGDDMVDAQTPEGKVYKVPFIQSLLYATHINTILGMEAGILAFTRKMLSWHPYKKSGADFDNIILHNTKLRMSAVDDKGDIFSKLLAQGNGEPVNLPFGELLAECSVMMNAGTETTTAALTNAIYLLFKNPHVLCQVRRELDYAFPSDTVLSYDTVSKLPFLKACIEESLRVRPASSMGLPQVVPKGGRMIAGHFINEDVTVSVPTYTLLRDPNCFESAEQYDPQRWISDDKVDMTKAHLPFSTEPRACIGRNIAYYE</sequence>
<feature type="binding site" description="axial binding residue" evidence="4">
    <location>
        <position position="418"/>
    </location>
    <ligand>
        <name>heme</name>
        <dbReference type="ChEBI" id="CHEBI:30413"/>
    </ligand>
    <ligandPart>
        <name>Fe</name>
        <dbReference type="ChEBI" id="CHEBI:18248"/>
    </ligandPart>
</feature>
<keyword evidence="1 4" id="KW-0349">Heme</keyword>
<dbReference type="GO" id="GO:0005506">
    <property type="term" value="F:iron ion binding"/>
    <property type="evidence" value="ECO:0007669"/>
    <property type="project" value="InterPro"/>
</dbReference>
<evidence type="ECO:0000313" key="6">
    <source>
        <dbReference type="Proteomes" id="UP000777438"/>
    </source>
</evidence>
<dbReference type="PRINTS" id="PR00385">
    <property type="entry name" value="P450"/>
</dbReference>
<accession>A0A9P9AL90</accession>
<dbReference type="InterPro" id="IPR002401">
    <property type="entry name" value="Cyt_P450_E_grp-I"/>
</dbReference>
<gene>
    <name evidence="5" type="ORF">B0T10DRAFT_565384</name>
</gene>
<keyword evidence="3 4" id="KW-0408">Iron</keyword>
<dbReference type="OrthoDB" id="2789670at2759"/>
<evidence type="ECO:0000256" key="2">
    <source>
        <dbReference type="ARBA" id="ARBA00022723"/>
    </source>
</evidence>
<protein>
    <submittedName>
        <fullName evidence="5">Cytochrome P450</fullName>
    </submittedName>
</protein>
<dbReference type="SUPFAM" id="SSF48264">
    <property type="entry name" value="Cytochrome P450"/>
    <property type="match status" value="1"/>
</dbReference>
<dbReference type="GO" id="GO:0004497">
    <property type="term" value="F:monooxygenase activity"/>
    <property type="evidence" value="ECO:0007669"/>
    <property type="project" value="InterPro"/>
</dbReference>
<dbReference type="EMBL" id="JAGPYM010000025">
    <property type="protein sequence ID" value="KAH6880645.1"/>
    <property type="molecule type" value="Genomic_DNA"/>
</dbReference>
<dbReference type="InterPro" id="IPR036396">
    <property type="entry name" value="Cyt_P450_sf"/>
</dbReference>
<comment type="caution">
    <text evidence="5">The sequence shown here is derived from an EMBL/GenBank/DDBJ whole genome shotgun (WGS) entry which is preliminary data.</text>
</comment>
<evidence type="ECO:0000313" key="5">
    <source>
        <dbReference type="EMBL" id="KAH6880645.1"/>
    </source>
</evidence>
<proteinExistence type="predicted"/>
<dbReference type="Gene3D" id="1.10.630.10">
    <property type="entry name" value="Cytochrome P450"/>
    <property type="match status" value="1"/>
</dbReference>
<evidence type="ECO:0000256" key="1">
    <source>
        <dbReference type="ARBA" id="ARBA00022617"/>
    </source>
</evidence>
<dbReference type="PANTHER" id="PTHR24305:SF172">
    <property type="entry name" value="P450, PUTATIVE (EUROFUNG)-RELATED"/>
    <property type="match status" value="1"/>
</dbReference>
<dbReference type="InterPro" id="IPR050121">
    <property type="entry name" value="Cytochrome_P450_monoxygenase"/>
</dbReference>
<dbReference type="GO" id="GO:0016705">
    <property type="term" value="F:oxidoreductase activity, acting on paired donors, with incorporation or reduction of molecular oxygen"/>
    <property type="evidence" value="ECO:0007669"/>
    <property type="project" value="InterPro"/>
</dbReference>
<reference evidence="5 6" key="1">
    <citation type="journal article" date="2021" name="Nat. Commun.">
        <title>Genetic determinants of endophytism in the Arabidopsis root mycobiome.</title>
        <authorList>
            <person name="Mesny F."/>
            <person name="Miyauchi S."/>
            <person name="Thiergart T."/>
            <person name="Pickel B."/>
            <person name="Atanasova L."/>
            <person name="Karlsson M."/>
            <person name="Huettel B."/>
            <person name="Barry K.W."/>
            <person name="Haridas S."/>
            <person name="Chen C."/>
            <person name="Bauer D."/>
            <person name="Andreopoulos W."/>
            <person name="Pangilinan J."/>
            <person name="LaButti K."/>
            <person name="Riley R."/>
            <person name="Lipzen A."/>
            <person name="Clum A."/>
            <person name="Drula E."/>
            <person name="Henrissat B."/>
            <person name="Kohler A."/>
            <person name="Grigoriev I.V."/>
            <person name="Martin F.M."/>
            <person name="Hacquard S."/>
        </authorList>
    </citation>
    <scope>NUCLEOTIDE SEQUENCE [LARGE SCALE GENOMIC DNA]</scope>
    <source>
        <strain evidence="5 6">MPI-CAGE-CH-0241</strain>
    </source>
</reference>
<comment type="cofactor">
    <cofactor evidence="4">
        <name>heme</name>
        <dbReference type="ChEBI" id="CHEBI:30413"/>
    </cofactor>
</comment>
<dbReference type="Pfam" id="PF00067">
    <property type="entry name" value="p450"/>
    <property type="match status" value="1"/>
</dbReference>
<name>A0A9P9AL90_9HYPO</name>
<dbReference type="InterPro" id="IPR001128">
    <property type="entry name" value="Cyt_P450"/>
</dbReference>
<evidence type="ECO:0000256" key="3">
    <source>
        <dbReference type="ARBA" id="ARBA00023004"/>
    </source>
</evidence>